<evidence type="ECO:0000259" key="9">
    <source>
        <dbReference type="Pfam" id="PF07687"/>
    </source>
</evidence>
<dbReference type="GO" id="GO:0006508">
    <property type="term" value="P:proteolysis"/>
    <property type="evidence" value="ECO:0007669"/>
    <property type="project" value="UniProtKB-KW"/>
</dbReference>
<keyword evidence="5" id="KW-0378">Hydrolase</keyword>
<dbReference type="InterPro" id="IPR001160">
    <property type="entry name" value="Peptidase_M20C"/>
</dbReference>
<proteinExistence type="predicted"/>
<evidence type="ECO:0000256" key="6">
    <source>
        <dbReference type="ARBA" id="ARBA00022833"/>
    </source>
</evidence>
<feature type="domain" description="Peptidase M20 dimerisation" evidence="9">
    <location>
        <begin position="211"/>
        <end position="280"/>
    </location>
</feature>
<dbReference type="PRINTS" id="PR00934">
    <property type="entry name" value="XHISDIPTASE"/>
</dbReference>
<keyword evidence="4" id="KW-0479">Metal-binding</keyword>
<comment type="caution">
    <text evidence="10">The sequence shown here is derived from an EMBL/GenBank/DDBJ whole genome shotgun (WGS) entry which is preliminary data.</text>
</comment>
<dbReference type="EMBL" id="DUAV01000034">
    <property type="protein sequence ID" value="HIG63942.1"/>
    <property type="molecule type" value="Genomic_DNA"/>
</dbReference>
<dbReference type="PANTHER" id="PTHR43501">
    <property type="entry name" value="CYTOSOL NON-SPECIFIC DIPEPTIDASE"/>
    <property type="match status" value="1"/>
</dbReference>
<dbReference type="GO" id="GO:0005829">
    <property type="term" value="C:cytosol"/>
    <property type="evidence" value="ECO:0007669"/>
    <property type="project" value="TreeGrafter"/>
</dbReference>
<keyword evidence="7" id="KW-0482">Metalloprotease</keyword>
<evidence type="ECO:0000313" key="10">
    <source>
        <dbReference type="EMBL" id="HIG63942.1"/>
    </source>
</evidence>
<dbReference type="Pfam" id="PF07687">
    <property type="entry name" value="M20_dimer"/>
    <property type="match status" value="1"/>
</dbReference>
<dbReference type="Proteomes" id="UP000589516">
    <property type="component" value="Unassembled WGS sequence"/>
</dbReference>
<dbReference type="Gene3D" id="3.40.630.10">
    <property type="entry name" value="Zn peptidases"/>
    <property type="match status" value="2"/>
</dbReference>
<dbReference type="PANTHER" id="PTHR43501:SF1">
    <property type="entry name" value="CYTOSOL NON-SPECIFIC DIPEPTIDASE"/>
    <property type="match status" value="1"/>
</dbReference>
<dbReference type="InterPro" id="IPR011650">
    <property type="entry name" value="Peptidase_M20_dimer"/>
</dbReference>
<dbReference type="FunFam" id="3.40.630.10:FF:000015">
    <property type="entry name" value="Aminoacyl-histidine dipeptidase PepD"/>
    <property type="match status" value="1"/>
</dbReference>
<evidence type="ECO:0000313" key="11">
    <source>
        <dbReference type="Proteomes" id="UP000589516"/>
    </source>
</evidence>
<dbReference type="SUPFAM" id="SSF53187">
    <property type="entry name" value="Zn-dependent exopeptidases"/>
    <property type="match status" value="1"/>
</dbReference>
<evidence type="ECO:0000256" key="8">
    <source>
        <dbReference type="ARBA" id="ARBA00023285"/>
    </source>
</evidence>
<protein>
    <submittedName>
        <fullName evidence="10">Aminoacyl-histidine dipeptidase</fullName>
    </submittedName>
</protein>
<comment type="cofactor">
    <cofactor evidence="1">
        <name>Co(2+)</name>
        <dbReference type="ChEBI" id="CHEBI:48828"/>
    </cofactor>
</comment>
<organism evidence="10 11">
    <name type="scientific">Marine Group III euryarchaeote</name>
    <dbReference type="NCBI Taxonomy" id="2173149"/>
    <lineage>
        <taxon>Archaea</taxon>
        <taxon>Methanobacteriati</taxon>
        <taxon>Thermoplasmatota</taxon>
        <taxon>Thermoplasmata</taxon>
        <taxon>Candidatus Thermoprofundales</taxon>
    </lineage>
</organism>
<evidence type="ECO:0000256" key="3">
    <source>
        <dbReference type="ARBA" id="ARBA00022670"/>
    </source>
</evidence>
<dbReference type="GO" id="GO:0046872">
    <property type="term" value="F:metal ion binding"/>
    <property type="evidence" value="ECO:0007669"/>
    <property type="project" value="UniProtKB-KW"/>
</dbReference>
<dbReference type="InterPro" id="IPR002933">
    <property type="entry name" value="Peptidase_M20"/>
</dbReference>
<dbReference type="Pfam" id="PF01546">
    <property type="entry name" value="Peptidase_M20"/>
    <property type="match status" value="1"/>
</dbReference>
<gene>
    <name evidence="10" type="ORF">EYQ16_05460</name>
</gene>
<evidence type="ECO:0000256" key="5">
    <source>
        <dbReference type="ARBA" id="ARBA00022801"/>
    </source>
</evidence>
<keyword evidence="8" id="KW-0170">Cobalt</keyword>
<dbReference type="GO" id="GO:0070573">
    <property type="term" value="F:metallodipeptidase activity"/>
    <property type="evidence" value="ECO:0007669"/>
    <property type="project" value="TreeGrafter"/>
</dbReference>
<accession>A0A7C7ZE16</accession>
<sequence length="487" mass="51077">MASAISGLEPAALWDNFAALSRIPRPSKQEEQVLAWLKEFADTRSLEWQQDEVGNIGVRRPGSGGGESAPTVVIQSHVDMVCEKNSDVEHDFNRDPIRLLRDGDWLTADGTTLGADNGIGVATALALLEMAANARLPPLECLFTVDEETGLTGAFALDGALLQGRTLLNLDTEEWGAICIGCAGGGDSELTLPVSREASPGDYLSFQLSVEGLMGGHSGVNIHEYRANAIVLLASLLEPLAAIGARLVSVRGGDKTNAIPREAFATLLLPPEAMADAQIAVGARTAALQAEFGTLETGMRVTLSGLDDAPAECLSAGAQSSLLGLLRALPHGVLKYSHAIPGLVETSNNLASVAADGGSYRIVCSSRSSIMEALEDVRGRIATIAGLCGATATRSSSYPGWQPNPASPVLKRLKRIYAEQLGEEPEVGAIHAGLECGVIGERVPGMDMVSFGPTITGAHSPDERVEIPTVAKFWNLLLALLADMAEA</sequence>
<dbReference type="CDD" id="cd03890">
    <property type="entry name" value="M20_pepD"/>
    <property type="match status" value="1"/>
</dbReference>
<dbReference type="NCBIfam" id="TIGR01893">
    <property type="entry name" value="aa-his-dipept"/>
    <property type="match status" value="1"/>
</dbReference>
<reference evidence="11" key="1">
    <citation type="journal article" date="2019" name="bioRxiv">
        <title>Genome diversification in globally distributed novel marine Proteobacteria is linked to environmental adaptation.</title>
        <authorList>
            <person name="Zhou Z."/>
            <person name="Tran P.Q."/>
            <person name="Kieft K."/>
            <person name="Anantharaman K."/>
        </authorList>
    </citation>
    <scope>NUCLEOTIDE SEQUENCE [LARGE SCALE GENOMIC DNA]</scope>
</reference>
<dbReference type="FunFam" id="3.40.630.10:FF:000018">
    <property type="entry name" value="Aminoacyl-histidine dipeptidase PepD"/>
    <property type="match status" value="1"/>
</dbReference>
<keyword evidence="6" id="KW-0862">Zinc</keyword>
<dbReference type="PIRSF" id="PIRSF016599">
    <property type="entry name" value="Xaa-His_dipept"/>
    <property type="match status" value="1"/>
</dbReference>
<evidence type="ECO:0000256" key="1">
    <source>
        <dbReference type="ARBA" id="ARBA00001941"/>
    </source>
</evidence>
<comment type="cofactor">
    <cofactor evidence="2">
        <name>Zn(2+)</name>
        <dbReference type="ChEBI" id="CHEBI:29105"/>
    </cofactor>
</comment>
<keyword evidence="3" id="KW-0645">Protease</keyword>
<evidence type="ECO:0000256" key="2">
    <source>
        <dbReference type="ARBA" id="ARBA00001947"/>
    </source>
</evidence>
<evidence type="ECO:0000256" key="4">
    <source>
        <dbReference type="ARBA" id="ARBA00022723"/>
    </source>
</evidence>
<name>A0A7C7ZE16_9ARCH</name>
<dbReference type="AlphaFoldDB" id="A0A7C7ZE16"/>
<evidence type="ECO:0000256" key="7">
    <source>
        <dbReference type="ARBA" id="ARBA00023049"/>
    </source>
</evidence>